<dbReference type="RefSeq" id="WP_059884256.1">
    <property type="nucleotide sequence ID" value="NZ_CABVPM010000003.1"/>
</dbReference>
<feature type="domain" description="Tle cognate immunity protein 4 N-terminal" evidence="4">
    <location>
        <begin position="29"/>
        <end position="135"/>
    </location>
</feature>
<sequence length="445" mass="48272">MNTKVWPALFAGLIAFPCLAKEPSMSNVKTYCYGRYLVDLPADAQLTGQGYEYDYGRIDASKEDSDLAGFDRRMKTRYEALKAGKQKDGFDVAAERQPAKNIRIFELSKKVITFMAGGFEAYKWDRGTTFSMQYSGYSVEKLPSVVAGVQGEVLDKLQYREPDDIPSKSGFCLGNGFIAGAGTTEQPEEAWMSFRFPQWPGVVVTVRSMTVSKPGEPKLLARLGNASSSRSLSGLLAQVHVLRKGERIAAGRAGEEMLSTVPTDGGYRLHQFRWEAQGTKLNAPLDPTLIVEFQSGAKYDHGQPIRPKVTDEQATQLFDAVVNSIRLRPSAGGTLSDGGPAAPLPLGTLAATGAPCPQTGWWTCPEASGHEIVGGARQLLTQGSVTPAAQVLDKARWFDKARGKHRQFSISTTWQLVGYADPQPDTPPRGKAGDGVDDATPENDA</sequence>
<accession>A0A6L3N4R6</accession>
<gene>
    <name evidence="5" type="ORF">F7R25_01345</name>
</gene>
<feature type="signal peptide" evidence="2">
    <location>
        <begin position="1"/>
        <end position="20"/>
    </location>
</feature>
<evidence type="ECO:0000259" key="4">
    <source>
        <dbReference type="Pfam" id="PF18443"/>
    </source>
</evidence>
<evidence type="ECO:0000256" key="2">
    <source>
        <dbReference type="SAM" id="SignalP"/>
    </source>
</evidence>
<feature type="region of interest" description="Disordered" evidence="1">
    <location>
        <begin position="418"/>
        <end position="445"/>
    </location>
</feature>
<dbReference type="AlphaFoldDB" id="A0A6L3N4R6"/>
<dbReference type="EMBL" id="VZOK01000002">
    <property type="protein sequence ID" value="KAB0641192.1"/>
    <property type="molecule type" value="Genomic_DNA"/>
</dbReference>
<organism evidence="5 6">
    <name type="scientific">Burkholderia stagnalis</name>
    <dbReference type="NCBI Taxonomy" id="1503054"/>
    <lineage>
        <taxon>Bacteria</taxon>
        <taxon>Pseudomonadati</taxon>
        <taxon>Pseudomonadota</taxon>
        <taxon>Betaproteobacteria</taxon>
        <taxon>Burkholderiales</taxon>
        <taxon>Burkholderiaceae</taxon>
        <taxon>Burkholderia</taxon>
        <taxon>Burkholderia cepacia complex</taxon>
    </lineage>
</organism>
<evidence type="ECO:0008006" key="7">
    <source>
        <dbReference type="Google" id="ProtNLM"/>
    </source>
</evidence>
<evidence type="ECO:0000259" key="3">
    <source>
        <dbReference type="Pfam" id="PF18426"/>
    </source>
</evidence>
<dbReference type="Proteomes" id="UP000473470">
    <property type="component" value="Unassembled WGS sequence"/>
</dbReference>
<feature type="chain" id="PRO_5026741236" description="Tle cognate immunity protein 4 C-terminal domain-containing protein" evidence="2">
    <location>
        <begin position="21"/>
        <end position="445"/>
    </location>
</feature>
<dbReference type="InterPro" id="IPR040761">
    <property type="entry name" value="Tli4_N"/>
</dbReference>
<evidence type="ECO:0000256" key="1">
    <source>
        <dbReference type="SAM" id="MobiDB-lite"/>
    </source>
</evidence>
<feature type="domain" description="Tle cognate immunity protein 4 C-terminal" evidence="3">
    <location>
        <begin position="164"/>
        <end position="329"/>
    </location>
</feature>
<dbReference type="InterPro" id="IPR041290">
    <property type="entry name" value="Tli4_C"/>
</dbReference>
<name>A0A6L3N4R6_9BURK</name>
<comment type="caution">
    <text evidence="5">The sequence shown here is derived from an EMBL/GenBank/DDBJ whole genome shotgun (WGS) entry which is preliminary data.</text>
</comment>
<protein>
    <recommendedName>
        <fullName evidence="7">Tle cognate immunity protein 4 C-terminal domain-containing protein</fullName>
    </recommendedName>
</protein>
<evidence type="ECO:0000313" key="5">
    <source>
        <dbReference type="EMBL" id="KAB0641192.1"/>
    </source>
</evidence>
<evidence type="ECO:0000313" key="6">
    <source>
        <dbReference type="Proteomes" id="UP000473470"/>
    </source>
</evidence>
<dbReference type="Pfam" id="PF18426">
    <property type="entry name" value="Tli4_C"/>
    <property type="match status" value="1"/>
</dbReference>
<feature type="compositionally biased region" description="Acidic residues" evidence="1">
    <location>
        <begin position="435"/>
        <end position="445"/>
    </location>
</feature>
<proteinExistence type="predicted"/>
<dbReference type="Pfam" id="PF18443">
    <property type="entry name" value="Tli4_N"/>
    <property type="match status" value="1"/>
</dbReference>
<reference evidence="5 6" key="1">
    <citation type="submission" date="2019-09" db="EMBL/GenBank/DDBJ databases">
        <title>Draft genome sequences of 48 bacterial type strains from the CCUG.</title>
        <authorList>
            <person name="Tunovic T."/>
            <person name="Pineiro-Iglesias B."/>
            <person name="Unosson C."/>
            <person name="Inganas E."/>
            <person name="Ohlen M."/>
            <person name="Cardew S."/>
            <person name="Jensie-Markopoulos S."/>
            <person name="Salva-Serra F."/>
            <person name="Jaen-Luchoro D."/>
            <person name="Karlsson R."/>
            <person name="Svensson-Stadler L."/>
            <person name="Chun J."/>
            <person name="Moore E."/>
        </authorList>
    </citation>
    <scope>NUCLEOTIDE SEQUENCE [LARGE SCALE GENOMIC DNA]</scope>
    <source>
        <strain evidence="5 6">CCUG 65686</strain>
    </source>
</reference>
<keyword evidence="2" id="KW-0732">Signal</keyword>